<proteinExistence type="predicted"/>
<comment type="caution">
    <text evidence="2">The sequence shown here is derived from an EMBL/GenBank/DDBJ whole genome shotgun (WGS) entry which is preliminary data.</text>
</comment>
<evidence type="ECO:0000313" key="2">
    <source>
        <dbReference type="EMBL" id="KAK7801800.1"/>
    </source>
</evidence>
<name>A0AAW0HJU4_MYOGA</name>
<keyword evidence="3" id="KW-1185">Reference proteome</keyword>
<evidence type="ECO:0000313" key="3">
    <source>
        <dbReference type="Proteomes" id="UP001488838"/>
    </source>
</evidence>
<feature type="region of interest" description="Disordered" evidence="1">
    <location>
        <begin position="43"/>
        <end position="73"/>
    </location>
</feature>
<dbReference type="Proteomes" id="UP001488838">
    <property type="component" value="Unassembled WGS sequence"/>
</dbReference>
<gene>
    <name evidence="2" type="ORF">U0070_027521</name>
</gene>
<feature type="compositionally biased region" description="Basic residues" evidence="1">
    <location>
        <begin position="62"/>
        <end position="73"/>
    </location>
</feature>
<organism evidence="2 3">
    <name type="scientific">Myodes glareolus</name>
    <name type="common">Bank vole</name>
    <name type="synonym">Clethrionomys glareolus</name>
    <dbReference type="NCBI Taxonomy" id="447135"/>
    <lineage>
        <taxon>Eukaryota</taxon>
        <taxon>Metazoa</taxon>
        <taxon>Chordata</taxon>
        <taxon>Craniata</taxon>
        <taxon>Vertebrata</taxon>
        <taxon>Euteleostomi</taxon>
        <taxon>Mammalia</taxon>
        <taxon>Eutheria</taxon>
        <taxon>Euarchontoglires</taxon>
        <taxon>Glires</taxon>
        <taxon>Rodentia</taxon>
        <taxon>Myomorpha</taxon>
        <taxon>Muroidea</taxon>
        <taxon>Cricetidae</taxon>
        <taxon>Arvicolinae</taxon>
        <taxon>Myodes</taxon>
    </lineage>
</organism>
<reference evidence="2 3" key="1">
    <citation type="journal article" date="2023" name="bioRxiv">
        <title>Conserved and derived expression patterns and positive selection on dental genes reveal complex evolutionary context of ever-growing rodent molars.</title>
        <authorList>
            <person name="Calamari Z.T."/>
            <person name="Song A."/>
            <person name="Cohen E."/>
            <person name="Akter M."/>
            <person name="Roy R.D."/>
            <person name="Hallikas O."/>
            <person name="Christensen M.M."/>
            <person name="Li P."/>
            <person name="Marangoni P."/>
            <person name="Jernvall J."/>
            <person name="Klein O.D."/>
        </authorList>
    </citation>
    <scope>NUCLEOTIDE SEQUENCE [LARGE SCALE GENOMIC DNA]</scope>
    <source>
        <strain evidence="2">V071</strain>
    </source>
</reference>
<evidence type="ECO:0000256" key="1">
    <source>
        <dbReference type="SAM" id="MobiDB-lite"/>
    </source>
</evidence>
<protein>
    <submittedName>
        <fullName evidence="2">Uncharacterized protein</fullName>
    </submittedName>
</protein>
<dbReference type="EMBL" id="JBBHLL010000489">
    <property type="protein sequence ID" value="KAK7801800.1"/>
    <property type="molecule type" value="Genomic_DNA"/>
</dbReference>
<sequence>MTWVPSRYFPKGRTSQESALQIVVGCEHTRAAGPSPSCTVASIEGLGSDSMDPAGAVDGSHHGSHHIKRMAQF</sequence>
<accession>A0AAW0HJU4</accession>
<dbReference type="AlphaFoldDB" id="A0AAW0HJU4"/>